<dbReference type="Pfam" id="PF00646">
    <property type="entry name" value="F-box"/>
    <property type="match status" value="1"/>
</dbReference>
<evidence type="ECO:0000313" key="2">
    <source>
        <dbReference type="EMBL" id="OMP01383.1"/>
    </source>
</evidence>
<dbReference type="STRING" id="93759.A0A1R3K2S9"/>
<evidence type="ECO:0000259" key="1">
    <source>
        <dbReference type="SMART" id="SM00256"/>
    </source>
</evidence>
<dbReference type="NCBIfam" id="TIGR01640">
    <property type="entry name" value="F_box_assoc_1"/>
    <property type="match status" value="1"/>
</dbReference>
<dbReference type="InterPro" id="IPR013187">
    <property type="entry name" value="F-box-assoc_dom_typ3"/>
</dbReference>
<dbReference type="EMBL" id="AWUE01014778">
    <property type="protein sequence ID" value="OMP01383.1"/>
    <property type="molecule type" value="Genomic_DNA"/>
</dbReference>
<dbReference type="SUPFAM" id="SSF81383">
    <property type="entry name" value="F-box domain"/>
    <property type="match status" value="1"/>
</dbReference>
<dbReference type="InterPro" id="IPR001810">
    <property type="entry name" value="F-box_dom"/>
</dbReference>
<dbReference type="CDD" id="cd22157">
    <property type="entry name" value="F-box_AtFBW1-like"/>
    <property type="match status" value="1"/>
</dbReference>
<dbReference type="Proteomes" id="UP000187203">
    <property type="component" value="Unassembled WGS sequence"/>
</dbReference>
<dbReference type="InterPro" id="IPR050796">
    <property type="entry name" value="SCF_F-box_component"/>
</dbReference>
<keyword evidence="3" id="KW-1185">Reference proteome</keyword>
<accession>A0A1R3K2S9</accession>
<dbReference type="OrthoDB" id="1867629at2759"/>
<gene>
    <name evidence="2" type="ORF">COLO4_11920</name>
</gene>
<feature type="domain" description="F-box" evidence="1">
    <location>
        <begin position="6"/>
        <end position="46"/>
    </location>
</feature>
<proteinExistence type="predicted"/>
<dbReference type="InterPro" id="IPR036047">
    <property type="entry name" value="F-box-like_dom_sf"/>
</dbReference>
<dbReference type="PANTHER" id="PTHR31672">
    <property type="entry name" value="BNACNNG10540D PROTEIN"/>
    <property type="match status" value="1"/>
</dbReference>
<dbReference type="InterPro" id="IPR017451">
    <property type="entry name" value="F-box-assoc_interact_dom"/>
</dbReference>
<comment type="caution">
    <text evidence="2">The sequence shown here is derived from an EMBL/GenBank/DDBJ whole genome shotgun (WGS) entry which is preliminary data.</text>
</comment>
<dbReference type="Pfam" id="PF08268">
    <property type="entry name" value="FBA_3"/>
    <property type="match status" value="1"/>
</dbReference>
<dbReference type="PANTHER" id="PTHR31672:SF13">
    <property type="entry name" value="F-BOX PROTEIN CPR30-LIKE"/>
    <property type="match status" value="1"/>
</dbReference>
<protein>
    <recommendedName>
        <fullName evidence="1">F-box domain-containing protein</fullName>
    </recommendedName>
</protein>
<dbReference type="SMART" id="SM00256">
    <property type="entry name" value="FBOX"/>
    <property type="match status" value="1"/>
</dbReference>
<reference evidence="3" key="1">
    <citation type="submission" date="2013-09" db="EMBL/GenBank/DDBJ databases">
        <title>Corchorus olitorius genome sequencing.</title>
        <authorList>
            <person name="Alam M."/>
            <person name="Haque M.S."/>
            <person name="Islam M.S."/>
            <person name="Emdad E.M."/>
            <person name="Islam M.M."/>
            <person name="Ahmed B."/>
            <person name="Halim A."/>
            <person name="Hossen Q.M.M."/>
            <person name="Hossain M.Z."/>
            <person name="Ahmed R."/>
            <person name="Khan M.M."/>
            <person name="Islam R."/>
            <person name="Rashid M.M."/>
            <person name="Khan S.A."/>
            <person name="Rahman M.S."/>
            <person name="Alam M."/>
            <person name="Yahiya A.S."/>
            <person name="Khan M.S."/>
            <person name="Azam M.S."/>
            <person name="Haque T."/>
            <person name="Lashkar M.Z.H."/>
            <person name="Akhand A.I."/>
            <person name="Morshed G."/>
            <person name="Roy S."/>
            <person name="Uddin K.S."/>
            <person name="Rabeya T."/>
            <person name="Hossain A.S."/>
            <person name="Chowdhury A."/>
            <person name="Snigdha A.R."/>
            <person name="Mortoza M.S."/>
            <person name="Matin S.A."/>
            <person name="Hoque S.M.E."/>
            <person name="Islam M.K."/>
            <person name="Roy D.K."/>
            <person name="Haider R."/>
            <person name="Moosa M.M."/>
            <person name="Elias S.M."/>
            <person name="Hasan A.M."/>
            <person name="Jahan S."/>
            <person name="Shafiuddin M."/>
            <person name="Mahmood N."/>
            <person name="Shommy N.S."/>
        </authorList>
    </citation>
    <scope>NUCLEOTIDE SEQUENCE [LARGE SCALE GENOMIC DNA]</scope>
    <source>
        <strain evidence="3">cv. O-4</strain>
    </source>
</reference>
<evidence type="ECO:0000313" key="3">
    <source>
        <dbReference type="Proteomes" id="UP000187203"/>
    </source>
</evidence>
<dbReference type="AlphaFoldDB" id="A0A1R3K2S9"/>
<name>A0A1R3K2S9_9ROSI</name>
<sequence>MAAGWPPVDIIVDILSRLPVKSIMRFRCVHKTWSCLFKSESFIIKHLETSKNNGMSFVKYRNSIYSDNNNTLRLLNDDTYEDCSDNFPITFKSCSGLVKVVGSIHGLICLCDFKREVRDSLVYGSKIFLYNPSIRQQKLLPVSNFTRPKKKDVRVGSVALGFGYDELNDDYKVVRVASLRFNVGGEKIFENQAEVYSLKMDSWKEVGLKDCVNLDFLQDQACVGGAIHWLASKREGRFMNKYNLVVCFDVSTEEFRWFQLPDCVVSVGEHRLRRIFEHKNSLCLINISWVDYFYYFHIWVMKKYEVHESWTKLTSAACYGASKKLLGIGIYGELFLQTYVGSDFESAASSWDYYFGDSNDFFK</sequence>
<organism evidence="2 3">
    <name type="scientific">Corchorus olitorius</name>
    <dbReference type="NCBI Taxonomy" id="93759"/>
    <lineage>
        <taxon>Eukaryota</taxon>
        <taxon>Viridiplantae</taxon>
        <taxon>Streptophyta</taxon>
        <taxon>Embryophyta</taxon>
        <taxon>Tracheophyta</taxon>
        <taxon>Spermatophyta</taxon>
        <taxon>Magnoliopsida</taxon>
        <taxon>eudicotyledons</taxon>
        <taxon>Gunneridae</taxon>
        <taxon>Pentapetalae</taxon>
        <taxon>rosids</taxon>
        <taxon>malvids</taxon>
        <taxon>Malvales</taxon>
        <taxon>Malvaceae</taxon>
        <taxon>Grewioideae</taxon>
        <taxon>Apeibeae</taxon>
        <taxon>Corchorus</taxon>
    </lineage>
</organism>